<proteinExistence type="predicted"/>
<comment type="caution">
    <text evidence="2">The sequence shown here is derived from an EMBL/GenBank/DDBJ whole genome shotgun (WGS) entry which is preliminary data.</text>
</comment>
<dbReference type="GeneID" id="33937042"/>
<dbReference type="EMBL" id="LSBJ02000027">
    <property type="protein sequence ID" value="OWT42303.1"/>
    <property type="molecule type" value="Genomic_DNA"/>
</dbReference>
<dbReference type="RefSeq" id="XP_022284842.1">
    <property type="nucleotide sequence ID" value="XM_022429840.1"/>
</dbReference>
<evidence type="ECO:0000256" key="1">
    <source>
        <dbReference type="SAM" id="MobiDB-lite"/>
    </source>
</evidence>
<evidence type="ECO:0000313" key="2">
    <source>
        <dbReference type="EMBL" id="OWT42303.1"/>
    </source>
</evidence>
<gene>
    <name evidence="2" type="ORF">VFPPC_18189</name>
</gene>
<dbReference type="Proteomes" id="UP000078397">
    <property type="component" value="Unassembled WGS sequence"/>
</dbReference>
<feature type="compositionally biased region" description="Polar residues" evidence="1">
    <location>
        <begin position="166"/>
        <end position="178"/>
    </location>
</feature>
<protein>
    <submittedName>
        <fullName evidence="2">Uncharacterized protein</fullName>
    </submittedName>
</protein>
<evidence type="ECO:0000313" key="3">
    <source>
        <dbReference type="Proteomes" id="UP000078397"/>
    </source>
</evidence>
<keyword evidence="3" id="KW-1185">Reference proteome</keyword>
<organism evidence="2 3">
    <name type="scientific">Pochonia chlamydosporia 170</name>
    <dbReference type="NCBI Taxonomy" id="1380566"/>
    <lineage>
        <taxon>Eukaryota</taxon>
        <taxon>Fungi</taxon>
        <taxon>Dikarya</taxon>
        <taxon>Ascomycota</taxon>
        <taxon>Pezizomycotina</taxon>
        <taxon>Sordariomycetes</taxon>
        <taxon>Hypocreomycetidae</taxon>
        <taxon>Hypocreales</taxon>
        <taxon>Clavicipitaceae</taxon>
        <taxon>Pochonia</taxon>
    </lineage>
</organism>
<dbReference type="KEGG" id="pchm:VFPPC_18189"/>
<feature type="region of interest" description="Disordered" evidence="1">
    <location>
        <begin position="149"/>
        <end position="178"/>
    </location>
</feature>
<dbReference type="AlphaFoldDB" id="A0A219ANH3"/>
<feature type="compositionally biased region" description="Basic and acidic residues" evidence="1">
    <location>
        <begin position="151"/>
        <end position="165"/>
    </location>
</feature>
<accession>A0A219ANH3</accession>
<name>A0A219ANH3_METCM</name>
<reference evidence="2 3" key="1">
    <citation type="journal article" date="2016" name="PLoS Pathog.">
        <title>Biosynthesis of antibiotic leucinostatins in bio-control fungus Purpureocillium lilacinum and their inhibition on phytophthora revealed by genome mining.</title>
        <authorList>
            <person name="Wang G."/>
            <person name="Liu Z."/>
            <person name="Lin R."/>
            <person name="Li E."/>
            <person name="Mao Z."/>
            <person name="Ling J."/>
            <person name="Yang Y."/>
            <person name="Yin W.B."/>
            <person name="Xie B."/>
        </authorList>
    </citation>
    <scope>NUCLEOTIDE SEQUENCE [LARGE SCALE GENOMIC DNA]</scope>
    <source>
        <strain evidence="2">170</strain>
    </source>
</reference>
<sequence length="178" mass="20039">MLQSSVVRSNLVKQPWGTNNVTPRDVVPHSEYASASLLAGHNNILKLVLILLYFVGRNANTATVDWLEQASIHYFMSSMIKIFQSETKRPTKIPLVVAFLITANCLPITTHSLYSSKSSPYRTRKNQACLQTSTTPYPIPVPISYPPIRKFSSDERPSTKQERKSIQLTLSPYKTSQL</sequence>